<dbReference type="EMBL" id="BAABIM010000004">
    <property type="protein sequence ID" value="GAA4694310.1"/>
    <property type="molecule type" value="Genomic_DNA"/>
</dbReference>
<keyword evidence="3" id="KW-1185">Reference proteome</keyword>
<gene>
    <name evidence="2" type="primary">crtI_2</name>
    <name evidence="2" type="ORF">GCM10023226_35610</name>
</gene>
<evidence type="ECO:0000313" key="2">
    <source>
        <dbReference type="EMBL" id="GAA4694310.1"/>
    </source>
</evidence>
<dbReference type="PANTHER" id="PTHR43734:SF1">
    <property type="entry name" value="PHYTOENE DESATURASE"/>
    <property type="match status" value="1"/>
</dbReference>
<dbReference type="PANTHER" id="PTHR43734">
    <property type="entry name" value="PHYTOENE DESATURASE"/>
    <property type="match status" value="1"/>
</dbReference>
<proteinExistence type="predicted"/>
<evidence type="ECO:0000259" key="1">
    <source>
        <dbReference type="Pfam" id="PF01593"/>
    </source>
</evidence>
<comment type="caution">
    <text evidence="2">The sequence shown here is derived from an EMBL/GenBank/DDBJ whole genome shotgun (WGS) entry which is preliminary data.</text>
</comment>
<accession>A0ABP8WTG4</accession>
<sequence>MARVVVVGGGLGGIAASVRLAKLGHEVTLLEASARVGGPLVPVEHEGFAWDAGASFTFVPAVLRDLFRKSGRPLEAELKAELEPLEVVREHRFADGTSVRLRAGGSRAANKRALDELGPGLGDAWLAHTDGYAETWEVLRRHWAEVPWDPDHLPRETVRAVTGLLDSRETLHKRLRRAFRDERLALIAGHPFVADGHHLRNVPAWAGVQSYLEQSFGAWRVPGGRTALGGLLPALERRLTTRKVTVLTGTTALDLVLREGRAVAVRTAEGEHAADAVVVAVDPRRLPALAPLVERTMPALPPVVAHLGIEGEPPAFAHVDAGELVLHDEPLLVVRPGGTAPPGHTAWTVHGRGKISEDLVRALARHRIDIRDRVVTRVDLSPRDLVEQWSGSPHGVLWQGRGTWRQRLGPTTPVPGVYACGAHTTPGSGIPFVGLSAALVAQVLGPA</sequence>
<dbReference type="InterPro" id="IPR002937">
    <property type="entry name" value="Amino_oxidase"/>
</dbReference>
<organism evidence="2 3">
    <name type="scientific">Nocardioides nanhaiensis</name>
    <dbReference type="NCBI Taxonomy" id="1476871"/>
    <lineage>
        <taxon>Bacteria</taxon>
        <taxon>Bacillati</taxon>
        <taxon>Actinomycetota</taxon>
        <taxon>Actinomycetes</taxon>
        <taxon>Propionibacteriales</taxon>
        <taxon>Nocardioidaceae</taxon>
        <taxon>Nocardioides</taxon>
    </lineage>
</organism>
<feature type="domain" description="Amine oxidase" evidence="1">
    <location>
        <begin position="11"/>
        <end position="442"/>
    </location>
</feature>
<dbReference type="Gene3D" id="3.50.50.60">
    <property type="entry name" value="FAD/NAD(P)-binding domain"/>
    <property type="match status" value="2"/>
</dbReference>
<evidence type="ECO:0000313" key="3">
    <source>
        <dbReference type="Proteomes" id="UP001500621"/>
    </source>
</evidence>
<dbReference type="Pfam" id="PF01593">
    <property type="entry name" value="Amino_oxidase"/>
    <property type="match status" value="1"/>
</dbReference>
<dbReference type="InterPro" id="IPR036188">
    <property type="entry name" value="FAD/NAD-bd_sf"/>
</dbReference>
<name>A0ABP8WTG4_9ACTN</name>
<reference evidence="3" key="1">
    <citation type="journal article" date="2019" name="Int. J. Syst. Evol. Microbiol.">
        <title>The Global Catalogue of Microorganisms (GCM) 10K type strain sequencing project: providing services to taxonomists for standard genome sequencing and annotation.</title>
        <authorList>
            <consortium name="The Broad Institute Genomics Platform"/>
            <consortium name="The Broad Institute Genome Sequencing Center for Infectious Disease"/>
            <person name="Wu L."/>
            <person name="Ma J."/>
        </authorList>
    </citation>
    <scope>NUCLEOTIDE SEQUENCE [LARGE SCALE GENOMIC DNA]</scope>
    <source>
        <strain evidence="3">JCM 18127</strain>
    </source>
</reference>
<protein>
    <submittedName>
        <fullName evidence="2">Phytoene desaturase family protein</fullName>
    </submittedName>
</protein>
<dbReference type="RefSeq" id="WP_345268402.1">
    <property type="nucleotide sequence ID" value="NZ_BAABIM010000004.1"/>
</dbReference>
<dbReference type="SUPFAM" id="SSF51905">
    <property type="entry name" value="FAD/NAD(P)-binding domain"/>
    <property type="match status" value="1"/>
</dbReference>
<dbReference type="Proteomes" id="UP001500621">
    <property type="component" value="Unassembled WGS sequence"/>
</dbReference>
<dbReference type="PRINTS" id="PR00368">
    <property type="entry name" value="FADPNR"/>
</dbReference>